<name>A0A167JI69_PHYB8</name>
<evidence type="ECO:0008006" key="3">
    <source>
        <dbReference type="Google" id="ProtNLM"/>
    </source>
</evidence>
<dbReference type="VEuPathDB" id="FungiDB:PHYBLDRAFT_152833"/>
<gene>
    <name evidence="1" type="ORF">PHYBLDRAFT_152833</name>
</gene>
<organism evidence="1 2">
    <name type="scientific">Phycomyces blakesleeanus (strain ATCC 8743b / DSM 1359 / FGSC 10004 / NBRC 33097 / NRRL 1555)</name>
    <dbReference type="NCBI Taxonomy" id="763407"/>
    <lineage>
        <taxon>Eukaryota</taxon>
        <taxon>Fungi</taxon>
        <taxon>Fungi incertae sedis</taxon>
        <taxon>Mucoromycota</taxon>
        <taxon>Mucoromycotina</taxon>
        <taxon>Mucoromycetes</taxon>
        <taxon>Mucorales</taxon>
        <taxon>Phycomycetaceae</taxon>
        <taxon>Phycomyces</taxon>
    </lineage>
</organism>
<accession>A0A167JI69</accession>
<protein>
    <recommendedName>
        <fullName evidence="3">WWE domain-containing protein</fullName>
    </recommendedName>
</protein>
<sequence length="124" mass="14356">MQHQWVYSSGSNWAVLDQATTQVVDKMWGSAESGWVHSPTFGNQPITSNQVNSHQFKPMASGWFYKNGAKWLPLETDLQERIEELWKSESDAWVESRAFGRVYINTQKLIMSTSETTWELLRDL</sequence>
<dbReference type="GeneID" id="28993914"/>
<reference evidence="2" key="1">
    <citation type="submission" date="2015-06" db="EMBL/GenBank/DDBJ databases">
        <title>Expansion of signal transduction pathways in fungi by whole-genome duplication.</title>
        <authorList>
            <consortium name="DOE Joint Genome Institute"/>
            <person name="Corrochano L.M."/>
            <person name="Kuo A."/>
            <person name="Marcet-Houben M."/>
            <person name="Polaino S."/>
            <person name="Salamov A."/>
            <person name="Villalobos J.M."/>
            <person name="Alvarez M.I."/>
            <person name="Avalos J."/>
            <person name="Benito E.P."/>
            <person name="Benoit I."/>
            <person name="Burger G."/>
            <person name="Camino L.P."/>
            <person name="Canovas D."/>
            <person name="Cerda-Olmedo E."/>
            <person name="Cheng J.-F."/>
            <person name="Dominguez A."/>
            <person name="Elias M."/>
            <person name="Eslava A.P."/>
            <person name="Glaser F."/>
            <person name="Grimwood J."/>
            <person name="Gutierrez G."/>
            <person name="Heitman J."/>
            <person name="Henrissat B."/>
            <person name="Iturriaga E.A."/>
            <person name="Lang B.F."/>
            <person name="Lavin J.L."/>
            <person name="Lee S."/>
            <person name="Li W."/>
            <person name="Lindquist E."/>
            <person name="Lopez-Garcia S."/>
            <person name="Luque E.M."/>
            <person name="Marcos A.T."/>
            <person name="Martin J."/>
            <person name="McCluskey K."/>
            <person name="Medina H.R."/>
            <person name="Miralles-Duran A."/>
            <person name="Miyazaki A."/>
            <person name="Munoz-Torres E."/>
            <person name="Oguiza J.A."/>
            <person name="Ohm R."/>
            <person name="Olmedo M."/>
            <person name="Orejas M."/>
            <person name="Ortiz-Castellanos L."/>
            <person name="Pisabarro A.G."/>
            <person name="Rodriguez-Romero J."/>
            <person name="Ruiz-Herrera J."/>
            <person name="Ruiz-Vazquez R."/>
            <person name="Sanz C."/>
            <person name="Schackwitz W."/>
            <person name="Schmutz J."/>
            <person name="Shahriari M."/>
            <person name="Shelest E."/>
            <person name="Silva-Franco F."/>
            <person name="Soanes D."/>
            <person name="Syed K."/>
            <person name="Tagua V.G."/>
            <person name="Talbot N.J."/>
            <person name="Thon M."/>
            <person name="De vries R.P."/>
            <person name="Wiebenga A."/>
            <person name="Yadav J.S."/>
            <person name="Braun E.L."/>
            <person name="Baker S."/>
            <person name="Garre V."/>
            <person name="Horwitz B."/>
            <person name="Torres-Martinez S."/>
            <person name="Idnurm A."/>
            <person name="Herrera-Estrella A."/>
            <person name="Gabaldon T."/>
            <person name="Grigoriev I.V."/>
        </authorList>
    </citation>
    <scope>NUCLEOTIDE SEQUENCE [LARGE SCALE GENOMIC DNA]</scope>
    <source>
        <strain evidence="2">NRRL 1555(-)</strain>
    </source>
</reference>
<keyword evidence="2" id="KW-1185">Reference proteome</keyword>
<dbReference type="Proteomes" id="UP000077315">
    <property type="component" value="Unassembled WGS sequence"/>
</dbReference>
<evidence type="ECO:0000313" key="1">
    <source>
        <dbReference type="EMBL" id="OAD66026.1"/>
    </source>
</evidence>
<proteinExistence type="predicted"/>
<dbReference type="EMBL" id="KV441006">
    <property type="protein sequence ID" value="OAD66026.1"/>
    <property type="molecule type" value="Genomic_DNA"/>
</dbReference>
<evidence type="ECO:0000313" key="2">
    <source>
        <dbReference type="Proteomes" id="UP000077315"/>
    </source>
</evidence>
<dbReference type="RefSeq" id="XP_018284066.1">
    <property type="nucleotide sequence ID" value="XM_018433008.1"/>
</dbReference>
<dbReference type="InParanoid" id="A0A167JI69"/>
<dbReference type="AlphaFoldDB" id="A0A167JI69"/>